<evidence type="ECO:0000256" key="8">
    <source>
        <dbReference type="PROSITE-ProRule" id="PRU10059"/>
    </source>
</evidence>
<dbReference type="GO" id="GO:0008810">
    <property type="term" value="F:cellulase activity"/>
    <property type="evidence" value="ECO:0007669"/>
    <property type="project" value="UniProtKB-EC"/>
</dbReference>
<keyword evidence="4 9" id="KW-0136">Cellulose degradation</keyword>
<comment type="caution">
    <text evidence="11">The sequence shown here is derived from an EMBL/GenBank/DDBJ whole genome shotgun (WGS) entry which is preliminary data.</text>
</comment>
<dbReference type="InterPro" id="IPR001701">
    <property type="entry name" value="Glyco_hydro_9"/>
</dbReference>
<evidence type="ECO:0000256" key="6">
    <source>
        <dbReference type="ARBA" id="ARBA00023295"/>
    </source>
</evidence>
<evidence type="ECO:0000256" key="2">
    <source>
        <dbReference type="ARBA" id="ARBA00007072"/>
    </source>
</evidence>
<dbReference type="EMBL" id="JBDFQZ010000005">
    <property type="protein sequence ID" value="KAK9725688.1"/>
    <property type="molecule type" value="Genomic_DNA"/>
</dbReference>
<reference evidence="11" key="1">
    <citation type="submission" date="2024-03" db="EMBL/GenBank/DDBJ databases">
        <title>WGS assembly of Saponaria officinalis var. Norfolk2.</title>
        <authorList>
            <person name="Jenkins J."/>
            <person name="Shu S."/>
            <person name="Grimwood J."/>
            <person name="Barry K."/>
            <person name="Goodstein D."/>
            <person name="Schmutz J."/>
            <person name="Leebens-Mack J."/>
            <person name="Osbourn A."/>
        </authorList>
    </citation>
    <scope>NUCLEOTIDE SEQUENCE [LARGE SCALE GENOMIC DNA]</scope>
    <source>
        <strain evidence="11">JIC</strain>
    </source>
</reference>
<sequence>MIMKNTLNLFIVLICVFVNGVYSIDYRQALTNSLLYYEAQRSGKLPPNQRVAWRGDSGLRDGQNAGVDLVGGYYDAGDNVKFGLPMAYTVTMLAWSVVEYGTQIQSKGEILNALSAIRWGTDYFIKAHPQPNLLYAEVGDGDSDHQCWQRAEDMTTPRSVFKINEQSPGSDLASETAAALAAASIVFKNVDPRYSSSLLNHAKQLFEFAKTHPGKYSESIPIVAKYYSSSGFQDELMWAAAWLHKATGEQYYFGILGNSQPGGTRPMFSWDDKYVGVQILAAKLVLDKKAPYSGNWAQHKDQVEQFLCNCIQKGNNNIVKTNGGLLWFAEWDNLQYSISSAFALTVYADYLSSTRNTLKCPRAMVNPAELTAFAASQVNYILGANPSGMSYMVGFGSKYPEKVHHRGASIVSIKKDPKPVGCQEGFDKWFKSNNPNPNVLVGAVVGGPDRNDKYLDSRDDFKLAEPATANQPGLVGVLARIG</sequence>
<proteinExistence type="inferred from homology"/>
<evidence type="ECO:0000256" key="9">
    <source>
        <dbReference type="RuleBase" id="RU361166"/>
    </source>
</evidence>
<dbReference type="Gene3D" id="1.50.10.10">
    <property type="match status" value="1"/>
</dbReference>
<protein>
    <recommendedName>
        <fullName evidence="9">Endoglucanase</fullName>
        <ecNumber evidence="9">3.2.1.4</ecNumber>
    </recommendedName>
</protein>
<dbReference type="InterPro" id="IPR012341">
    <property type="entry name" value="6hp_glycosidase-like_sf"/>
</dbReference>
<dbReference type="PROSITE" id="PS00592">
    <property type="entry name" value="GH9_2"/>
    <property type="match status" value="1"/>
</dbReference>
<dbReference type="PANTHER" id="PTHR22298">
    <property type="entry name" value="ENDO-1,4-BETA-GLUCANASE"/>
    <property type="match status" value="1"/>
</dbReference>
<comment type="similarity">
    <text evidence="2 8 9">Belongs to the glycosyl hydrolase 9 (cellulase E) family.</text>
</comment>
<dbReference type="AlphaFoldDB" id="A0AAW1KYL9"/>
<keyword evidence="9" id="KW-0732">Signal</keyword>
<dbReference type="InterPro" id="IPR018221">
    <property type="entry name" value="Glyco_hydro_9_His_AS"/>
</dbReference>
<comment type="catalytic activity">
    <reaction evidence="1 9">
        <text>Endohydrolysis of (1-&gt;4)-beta-D-glucosidic linkages in cellulose, lichenin and cereal beta-D-glucans.</text>
        <dbReference type="EC" id="3.2.1.4"/>
    </reaction>
</comment>
<feature type="active site" evidence="8">
    <location>
        <position position="404"/>
    </location>
</feature>
<evidence type="ECO:0000313" key="12">
    <source>
        <dbReference type="Proteomes" id="UP001443914"/>
    </source>
</evidence>
<accession>A0AAW1KYL9</accession>
<feature type="chain" id="PRO_5043096571" description="Endoglucanase" evidence="9">
    <location>
        <begin position="24"/>
        <end position="482"/>
    </location>
</feature>
<feature type="signal peptide" evidence="9">
    <location>
        <begin position="1"/>
        <end position="23"/>
    </location>
</feature>
<dbReference type="FunFam" id="1.50.10.10:FF:000020">
    <property type="entry name" value="Endoglucanase"/>
    <property type="match status" value="1"/>
</dbReference>
<organism evidence="11 12">
    <name type="scientific">Saponaria officinalis</name>
    <name type="common">Common soapwort</name>
    <name type="synonym">Lychnis saponaria</name>
    <dbReference type="NCBI Taxonomy" id="3572"/>
    <lineage>
        <taxon>Eukaryota</taxon>
        <taxon>Viridiplantae</taxon>
        <taxon>Streptophyta</taxon>
        <taxon>Embryophyta</taxon>
        <taxon>Tracheophyta</taxon>
        <taxon>Spermatophyta</taxon>
        <taxon>Magnoliopsida</taxon>
        <taxon>eudicotyledons</taxon>
        <taxon>Gunneridae</taxon>
        <taxon>Pentapetalae</taxon>
        <taxon>Caryophyllales</taxon>
        <taxon>Caryophyllaceae</taxon>
        <taxon>Caryophylleae</taxon>
        <taxon>Saponaria</taxon>
    </lineage>
</organism>
<keyword evidence="5 8" id="KW-0119">Carbohydrate metabolism</keyword>
<evidence type="ECO:0000313" key="11">
    <source>
        <dbReference type="EMBL" id="KAK9725688.1"/>
    </source>
</evidence>
<dbReference type="EC" id="3.2.1.4" evidence="9"/>
<dbReference type="Pfam" id="PF00759">
    <property type="entry name" value="Glyco_hydro_9"/>
    <property type="match status" value="1"/>
</dbReference>
<feature type="domain" description="Glycoside hydrolase family 9" evidence="10">
    <location>
        <begin position="26"/>
        <end position="478"/>
    </location>
</feature>
<dbReference type="InterPro" id="IPR008928">
    <property type="entry name" value="6-hairpin_glycosidase_sf"/>
</dbReference>
<evidence type="ECO:0000256" key="1">
    <source>
        <dbReference type="ARBA" id="ARBA00000966"/>
    </source>
</evidence>
<dbReference type="Proteomes" id="UP001443914">
    <property type="component" value="Unassembled WGS sequence"/>
</dbReference>
<evidence type="ECO:0000256" key="7">
    <source>
        <dbReference type="ARBA" id="ARBA00023326"/>
    </source>
</evidence>
<dbReference type="SUPFAM" id="SSF48208">
    <property type="entry name" value="Six-hairpin glycosidases"/>
    <property type="match status" value="1"/>
</dbReference>
<dbReference type="GO" id="GO:0030245">
    <property type="term" value="P:cellulose catabolic process"/>
    <property type="evidence" value="ECO:0007669"/>
    <property type="project" value="UniProtKB-KW"/>
</dbReference>
<keyword evidence="6 8" id="KW-0326">Glycosidase</keyword>
<keyword evidence="12" id="KW-1185">Reference proteome</keyword>
<keyword evidence="7 8" id="KW-0624">Polysaccharide degradation</keyword>
<evidence type="ECO:0000259" key="10">
    <source>
        <dbReference type="Pfam" id="PF00759"/>
    </source>
</evidence>
<evidence type="ECO:0000256" key="5">
    <source>
        <dbReference type="ARBA" id="ARBA00023277"/>
    </source>
</evidence>
<name>A0AAW1KYL9_SAPOF</name>
<gene>
    <name evidence="11" type="ORF">RND81_05G162700</name>
</gene>
<evidence type="ECO:0000256" key="3">
    <source>
        <dbReference type="ARBA" id="ARBA00022801"/>
    </source>
</evidence>
<evidence type="ECO:0000256" key="4">
    <source>
        <dbReference type="ARBA" id="ARBA00023001"/>
    </source>
</evidence>
<keyword evidence="3 8" id="KW-0378">Hydrolase</keyword>